<protein>
    <recommendedName>
        <fullName evidence="3">HNH endonuclease</fullName>
    </recommendedName>
</protein>
<dbReference type="EMBL" id="JACJQL010000112">
    <property type="protein sequence ID" value="MBD2255645.1"/>
    <property type="molecule type" value="Genomic_DNA"/>
</dbReference>
<evidence type="ECO:0000313" key="2">
    <source>
        <dbReference type="Proteomes" id="UP000621307"/>
    </source>
</evidence>
<evidence type="ECO:0008006" key="3">
    <source>
        <dbReference type="Google" id="ProtNLM"/>
    </source>
</evidence>
<keyword evidence="2" id="KW-1185">Reference proteome</keyword>
<gene>
    <name evidence="1" type="ORF">H6G14_31110</name>
</gene>
<dbReference type="Proteomes" id="UP000621307">
    <property type="component" value="Unassembled WGS sequence"/>
</dbReference>
<dbReference type="RefSeq" id="WP_190572672.1">
    <property type="nucleotide sequence ID" value="NZ_JACJQL010000112.1"/>
</dbReference>
<reference evidence="1 2" key="1">
    <citation type="journal article" date="2020" name="ISME J.">
        <title>Comparative genomics reveals insights into cyanobacterial evolution and habitat adaptation.</title>
        <authorList>
            <person name="Chen M.Y."/>
            <person name="Teng W.K."/>
            <person name="Zhao L."/>
            <person name="Hu C.X."/>
            <person name="Zhou Y.K."/>
            <person name="Han B.P."/>
            <person name="Song L.R."/>
            <person name="Shu W.S."/>
        </authorList>
    </citation>
    <scope>NUCLEOTIDE SEQUENCE [LARGE SCALE GENOMIC DNA]</scope>
    <source>
        <strain evidence="1 2">FACHB-3921</strain>
    </source>
</reference>
<evidence type="ECO:0000313" key="1">
    <source>
        <dbReference type="EMBL" id="MBD2255645.1"/>
    </source>
</evidence>
<proteinExistence type="predicted"/>
<comment type="caution">
    <text evidence="1">The sequence shown here is derived from an EMBL/GenBank/DDBJ whole genome shotgun (WGS) entry which is preliminary data.</text>
</comment>
<organism evidence="1 2">
    <name type="scientific">Nostoc parmelioides FACHB-3921</name>
    <dbReference type="NCBI Taxonomy" id="2692909"/>
    <lineage>
        <taxon>Bacteria</taxon>
        <taxon>Bacillati</taxon>
        <taxon>Cyanobacteriota</taxon>
        <taxon>Cyanophyceae</taxon>
        <taxon>Nostocales</taxon>
        <taxon>Nostocaceae</taxon>
        <taxon>Nostoc</taxon>
    </lineage>
</organism>
<name>A0ABR8BQ12_9NOSO</name>
<sequence>MAKKTSGFTIREAELANALDISHQELDKIITFFDADPNDQWELRENDHFIYLNKSLNERLFSEQGAYAIAKYMDEKTRKSIWARITEFITRHKEKIRNAFISRKIQENCSSLTLKNNRHFLSKKDVINILCTSYARLNTAFDEIQKSHDPMKIYEDFDDIDGVRYYSLSGFYKFSQHLAKALTIKDRRSWCMAIEIVGKKTFKLIIDEQTAFQKRIESAMNAAKKRDGSRCQVTSKKHDKFNKAVNVVVHHIYSKEHYPHLAACQDNLITLTQEVHNEFHAWNGGFQKPCTVDHFIQFITELYPDNYEVILRLNKVKQMLDA</sequence>
<accession>A0ABR8BQ12</accession>